<evidence type="ECO:0000313" key="6">
    <source>
        <dbReference type="Proteomes" id="UP001241571"/>
    </source>
</evidence>
<dbReference type="EMBL" id="CP050485">
    <property type="protein sequence ID" value="QOG27323.1"/>
    <property type="molecule type" value="Genomic_DNA"/>
</dbReference>
<evidence type="ECO:0000313" key="3">
    <source>
        <dbReference type="EMBL" id="QOG27323.1"/>
    </source>
</evidence>
<proteinExistence type="predicted"/>
<dbReference type="InterPro" id="IPR023393">
    <property type="entry name" value="START-like_dom_sf"/>
</dbReference>
<organism evidence="2 6">
    <name type="scientific">Enterococcus gallinarum</name>
    <dbReference type="NCBI Taxonomy" id="1353"/>
    <lineage>
        <taxon>Bacteria</taxon>
        <taxon>Bacillati</taxon>
        <taxon>Bacillota</taxon>
        <taxon>Bacilli</taxon>
        <taxon>Lactobacillales</taxon>
        <taxon>Enterococcaceae</taxon>
        <taxon>Enterococcus</taxon>
    </lineage>
</organism>
<dbReference type="Proteomes" id="UP000516696">
    <property type="component" value="Chromosome"/>
</dbReference>
<gene>
    <name evidence="3" type="ORF">EGM181_08720</name>
    <name evidence="1" type="ORF">HWH42_12930</name>
    <name evidence="2" type="ORF">QRX88_08375</name>
</gene>
<dbReference type="AlphaFoldDB" id="A0A2K3QZA1"/>
<accession>A0A2K3QZA1</accession>
<reference evidence="3 4" key="1">
    <citation type="submission" date="2020-03" db="EMBL/GenBank/DDBJ databases">
        <title>Characterization of ganglioside-mimicking enterococci.</title>
        <authorList>
            <person name="Patry R.T."/>
            <person name="Nothaft H."/>
            <person name="Bridger R."/>
            <person name="Shajahan A."/>
            <person name="Huynh S."/>
            <person name="Sanchez S."/>
            <person name="Azadi P."/>
            <person name="Cooper K."/>
            <person name="Miller W.G."/>
            <person name="Parker C.T."/>
            <person name="Wells L."/>
            <person name="Szymanski C.M."/>
        </authorList>
    </citation>
    <scope>NUCLEOTIDE SEQUENCE [LARGE SCALE GENOMIC DNA]</scope>
    <source>
        <strain evidence="3 4">EGM181</strain>
    </source>
</reference>
<dbReference type="EMBL" id="JABXJK010000064">
    <property type="protein sequence ID" value="MBA0973471.1"/>
    <property type="molecule type" value="Genomic_DNA"/>
</dbReference>
<dbReference type="Proteomes" id="UP000571857">
    <property type="component" value="Unassembled WGS sequence"/>
</dbReference>
<dbReference type="EMBL" id="JASUBT010000005">
    <property type="protein sequence ID" value="MDL4935726.1"/>
    <property type="molecule type" value="Genomic_DNA"/>
</dbReference>
<dbReference type="RefSeq" id="WP_103300068.1">
    <property type="nucleotide sequence ID" value="NZ_CAKOCH010000009.1"/>
</dbReference>
<evidence type="ECO:0000313" key="1">
    <source>
        <dbReference type="EMBL" id="MBA0973471.1"/>
    </source>
</evidence>
<dbReference type="Gene3D" id="3.30.530.20">
    <property type="match status" value="1"/>
</dbReference>
<dbReference type="Pfam" id="PF10604">
    <property type="entry name" value="Polyketide_cyc2"/>
    <property type="match status" value="1"/>
</dbReference>
<reference evidence="1 5" key="2">
    <citation type="submission" date="2020-06" db="EMBL/GenBank/DDBJ databases">
        <title>Crossreactivity between MHC class I-restricted antigens from cancer cells and an enterococcal bacteriophage.</title>
        <authorList>
            <person name="Fluckiger A."/>
            <person name="Daillere R."/>
            <person name="Sassi M."/>
            <person name="Cattoir V."/>
            <person name="Kroemer G."/>
            <person name="Zitvogel L."/>
        </authorList>
    </citation>
    <scope>NUCLEOTIDE SEQUENCE [LARGE SCALE GENOMIC DNA]</scope>
    <source>
        <strain evidence="1 5">EG4</strain>
    </source>
</reference>
<sequence length="140" mass="16733">MVKATIRASFDEEIQKVWQIVTDLQDYSWRSDLSKIEVINERQFIEYTKSGYPTTFTIIDKEPFTLYSFTMENTNMRGRWQGKFTKSGAQTDMIFTEEVTLKKFYLKPFAKRYLKKQQEKYLADLTAILKREKEVTEKSH</sequence>
<dbReference type="InterPro" id="IPR019587">
    <property type="entry name" value="Polyketide_cyclase/dehydratase"/>
</dbReference>
<protein>
    <submittedName>
        <fullName evidence="2">SRPBCC family protein</fullName>
    </submittedName>
</protein>
<dbReference type="SUPFAM" id="SSF55961">
    <property type="entry name" value="Bet v1-like"/>
    <property type="match status" value="1"/>
</dbReference>
<name>A0A2K3QZA1_ENTGA</name>
<evidence type="ECO:0000313" key="2">
    <source>
        <dbReference type="EMBL" id="MDL4935726.1"/>
    </source>
</evidence>
<evidence type="ECO:0000313" key="5">
    <source>
        <dbReference type="Proteomes" id="UP000571857"/>
    </source>
</evidence>
<evidence type="ECO:0000313" key="4">
    <source>
        <dbReference type="Proteomes" id="UP000516696"/>
    </source>
</evidence>
<dbReference type="Proteomes" id="UP001241571">
    <property type="component" value="Unassembled WGS sequence"/>
</dbReference>
<reference evidence="2 6" key="3">
    <citation type="submission" date="2023-06" db="EMBL/GenBank/DDBJ databases">
        <title>Acute promotion of culturable opportunistic pathogens and persistent increase of antibiotic resistance following antibiotic exposure in mouse gut microbiota.</title>
        <authorList>
            <person name="Li L."/>
            <person name="Wang B."/>
            <person name="Sun Y."/>
            <person name="Wang M."/>
            <person name="Xu H."/>
        </authorList>
    </citation>
    <scope>NUCLEOTIDE SEQUENCE [LARGE SCALE GENOMIC DNA]</scope>
    <source>
        <strain evidence="2 6">CRI2_2</strain>
    </source>
</reference>